<dbReference type="PANTHER" id="PTHR37302:SF3">
    <property type="entry name" value="DAMAGE-INDUCIBLE PROTEIN DINB"/>
    <property type="match status" value="1"/>
</dbReference>
<keyword evidence="5" id="KW-1185">Reference proteome</keyword>
<evidence type="ECO:0000256" key="3">
    <source>
        <dbReference type="PIRSR" id="PIRSR607837-1"/>
    </source>
</evidence>
<evidence type="ECO:0000313" key="4">
    <source>
        <dbReference type="EMBL" id="QEX17198.1"/>
    </source>
</evidence>
<organism evidence="4 5">
    <name type="scientific">Hypericibacter terrae</name>
    <dbReference type="NCBI Taxonomy" id="2602015"/>
    <lineage>
        <taxon>Bacteria</taxon>
        <taxon>Pseudomonadati</taxon>
        <taxon>Pseudomonadota</taxon>
        <taxon>Alphaproteobacteria</taxon>
        <taxon>Rhodospirillales</taxon>
        <taxon>Dongiaceae</taxon>
        <taxon>Hypericibacter</taxon>
    </lineage>
</organism>
<dbReference type="Pfam" id="PF05163">
    <property type="entry name" value="DinB"/>
    <property type="match status" value="1"/>
</dbReference>
<evidence type="ECO:0000256" key="2">
    <source>
        <dbReference type="ARBA" id="ARBA00022723"/>
    </source>
</evidence>
<dbReference type="Gene3D" id="1.20.120.450">
    <property type="entry name" value="dinb family like domain"/>
    <property type="match status" value="1"/>
</dbReference>
<dbReference type="OrthoDB" id="9807509at2"/>
<dbReference type="KEGG" id="htq:FRZ44_24940"/>
<dbReference type="InterPro" id="IPR034660">
    <property type="entry name" value="DinB/YfiT-like"/>
</dbReference>
<comment type="similarity">
    <text evidence="1">Belongs to the DinB family.</text>
</comment>
<dbReference type="Proteomes" id="UP000326202">
    <property type="component" value="Chromosome"/>
</dbReference>
<sequence>MEMVQHFRSMARNNAWSNYRLHKACAGLTEAEFNQKRVSFFPSLPLTLLHILEVDWLYLDQLEATPTDRDAMDYNLPYRTLAELTPAQQAMDLRLIAYCERLTPQTVDAPVVIRRADGYRPVNPASAVLSHLFVHQIHHRGQVHAMLAGTSVPPPQLDEFFLIEDQPLRAPDLAALELP</sequence>
<feature type="binding site" evidence="3">
    <location>
        <position position="50"/>
    </location>
    <ligand>
        <name>a divalent metal cation</name>
        <dbReference type="ChEBI" id="CHEBI:60240"/>
    </ligand>
</feature>
<feature type="binding site" evidence="3">
    <location>
        <position position="139"/>
    </location>
    <ligand>
        <name>a divalent metal cation</name>
        <dbReference type="ChEBI" id="CHEBI:60240"/>
    </ligand>
</feature>
<evidence type="ECO:0000256" key="1">
    <source>
        <dbReference type="ARBA" id="ARBA00008635"/>
    </source>
</evidence>
<dbReference type="EMBL" id="CP042906">
    <property type="protein sequence ID" value="QEX17198.1"/>
    <property type="molecule type" value="Genomic_DNA"/>
</dbReference>
<feature type="binding site" evidence="3">
    <location>
        <position position="135"/>
    </location>
    <ligand>
        <name>a divalent metal cation</name>
        <dbReference type="ChEBI" id="CHEBI:60240"/>
    </ligand>
</feature>
<dbReference type="RefSeq" id="WP_151177477.1">
    <property type="nucleotide sequence ID" value="NZ_CP042906.1"/>
</dbReference>
<reference evidence="4 5" key="1">
    <citation type="submission" date="2019-08" db="EMBL/GenBank/DDBJ databases">
        <title>Hyperibacter terrae gen. nov., sp. nov. and Hyperibacter viscosus sp. nov., two new members in the family Rhodospirillaceae isolated from the rhizosphere of Hypericum perforatum.</title>
        <authorList>
            <person name="Noviana Z."/>
        </authorList>
    </citation>
    <scope>NUCLEOTIDE SEQUENCE [LARGE SCALE GENOMIC DNA]</scope>
    <source>
        <strain evidence="4 5">R5913</strain>
    </source>
</reference>
<accession>A0A5J6MI84</accession>
<dbReference type="SUPFAM" id="SSF109854">
    <property type="entry name" value="DinB/YfiT-like putative metalloenzymes"/>
    <property type="match status" value="1"/>
</dbReference>
<evidence type="ECO:0000313" key="5">
    <source>
        <dbReference type="Proteomes" id="UP000326202"/>
    </source>
</evidence>
<dbReference type="GO" id="GO:0046872">
    <property type="term" value="F:metal ion binding"/>
    <property type="evidence" value="ECO:0007669"/>
    <property type="project" value="UniProtKB-KW"/>
</dbReference>
<gene>
    <name evidence="4" type="ORF">FRZ44_24940</name>
</gene>
<protein>
    <submittedName>
        <fullName evidence="4">Damage-inducible protein DinB</fullName>
    </submittedName>
</protein>
<keyword evidence="2 3" id="KW-0479">Metal-binding</keyword>
<name>A0A5J6MI84_9PROT</name>
<proteinExistence type="inferred from homology"/>
<dbReference type="InterPro" id="IPR007837">
    <property type="entry name" value="DinB"/>
</dbReference>
<dbReference type="PANTHER" id="PTHR37302">
    <property type="entry name" value="SLR1116 PROTEIN"/>
    <property type="match status" value="1"/>
</dbReference>
<dbReference type="AlphaFoldDB" id="A0A5J6MI84"/>